<accession>A0A6J6CEJ1</accession>
<dbReference type="AlphaFoldDB" id="A0A6J6CEJ1"/>
<proteinExistence type="predicted"/>
<gene>
    <name evidence="1" type="ORF">UFOPK1506_00296</name>
</gene>
<protein>
    <submittedName>
        <fullName evidence="1">Unannotated protein</fullName>
    </submittedName>
</protein>
<sequence length="86" mass="9107">MLLPLRLGTLYRSAPLESTTEIRSPSDTLLPAGGDMLMIFPFGICSSKTDLATVMSKPSFSKVRSASFFVPPTTEGIAICAPGPKS</sequence>
<dbReference type="EMBL" id="CAEZSV010000033">
    <property type="protein sequence ID" value="CAB4548719.1"/>
    <property type="molecule type" value="Genomic_DNA"/>
</dbReference>
<evidence type="ECO:0000313" key="1">
    <source>
        <dbReference type="EMBL" id="CAB4548719.1"/>
    </source>
</evidence>
<name>A0A6J6CEJ1_9ZZZZ</name>
<organism evidence="1">
    <name type="scientific">freshwater metagenome</name>
    <dbReference type="NCBI Taxonomy" id="449393"/>
    <lineage>
        <taxon>unclassified sequences</taxon>
        <taxon>metagenomes</taxon>
        <taxon>ecological metagenomes</taxon>
    </lineage>
</organism>
<reference evidence="1" key="1">
    <citation type="submission" date="2020-05" db="EMBL/GenBank/DDBJ databases">
        <authorList>
            <person name="Chiriac C."/>
            <person name="Salcher M."/>
            <person name="Ghai R."/>
            <person name="Kavagutti S V."/>
        </authorList>
    </citation>
    <scope>NUCLEOTIDE SEQUENCE</scope>
</reference>